<dbReference type="RefSeq" id="XP_009804569.1">
    <property type="nucleotide sequence ID" value="XM_009806267.1"/>
</dbReference>
<gene>
    <name evidence="4" type="primary">LOC104249784</name>
</gene>
<dbReference type="Proteomes" id="UP000189701">
    <property type="component" value="Unplaced"/>
</dbReference>
<sequence>MVGEKVLLKVSPIKGIMRFGRKVKLIPRFIGPFEVLRRVGEVAYELGLPPSLLGVHPIFDVSMLWRYHADRSRVLDYSTVQLDESLGYEEEPTIIIDRQVCQLRSKKIAAVKVQWRGHPVKEAIWEAEEDMRSKYPHLFSTPEADNGMQKQPYRSGEAAEGAAPQKRLGDRRSGISLGSRSRRCKRLDAPVGPRC</sequence>
<name>A0A1U7YZL6_NICSY</name>
<feature type="region of interest" description="Disordered" evidence="1">
    <location>
        <begin position="138"/>
        <end position="195"/>
    </location>
</feature>
<evidence type="ECO:0000313" key="4">
    <source>
        <dbReference type="RefSeq" id="XP_009804569.1"/>
    </source>
</evidence>
<feature type="non-terminal residue" evidence="4">
    <location>
        <position position="195"/>
    </location>
</feature>
<evidence type="ECO:0000256" key="1">
    <source>
        <dbReference type="SAM" id="MobiDB-lite"/>
    </source>
</evidence>
<reference evidence="3" key="1">
    <citation type="journal article" date="2013" name="Genome Biol.">
        <title>Reference genomes and transcriptomes of Nicotiana sylvestris and Nicotiana tomentosiformis.</title>
        <authorList>
            <person name="Sierro N."/>
            <person name="Battey J.N."/>
            <person name="Ouadi S."/>
            <person name="Bovet L."/>
            <person name="Goepfert S."/>
            <person name="Bakaher N."/>
            <person name="Peitsch M.C."/>
            <person name="Ivanov N.V."/>
        </authorList>
    </citation>
    <scope>NUCLEOTIDE SEQUENCE [LARGE SCALE GENOMIC DNA]</scope>
</reference>
<dbReference type="PANTHER" id="PTHR46148">
    <property type="entry name" value="CHROMO DOMAIN-CONTAINING PROTEIN"/>
    <property type="match status" value="1"/>
</dbReference>
<evidence type="ECO:0000259" key="2">
    <source>
        <dbReference type="Pfam" id="PF24626"/>
    </source>
</evidence>
<evidence type="ECO:0000313" key="3">
    <source>
        <dbReference type="Proteomes" id="UP000189701"/>
    </source>
</evidence>
<dbReference type="eggNOG" id="KOG0017">
    <property type="taxonomic scope" value="Eukaryota"/>
</dbReference>
<dbReference type="InterPro" id="IPR056924">
    <property type="entry name" value="SH3_Tf2-1"/>
</dbReference>
<dbReference type="Pfam" id="PF24626">
    <property type="entry name" value="SH3_Tf2-1"/>
    <property type="match status" value="1"/>
</dbReference>
<dbReference type="InterPro" id="IPR016197">
    <property type="entry name" value="Chromo-like_dom_sf"/>
</dbReference>
<protein>
    <submittedName>
        <fullName evidence="4">Uncharacterized protein LOC104249784</fullName>
    </submittedName>
</protein>
<proteinExistence type="predicted"/>
<organism evidence="3 4">
    <name type="scientific">Nicotiana sylvestris</name>
    <name type="common">Wood tobacco</name>
    <name type="synonym">South American tobacco</name>
    <dbReference type="NCBI Taxonomy" id="4096"/>
    <lineage>
        <taxon>Eukaryota</taxon>
        <taxon>Viridiplantae</taxon>
        <taxon>Streptophyta</taxon>
        <taxon>Embryophyta</taxon>
        <taxon>Tracheophyta</taxon>
        <taxon>Spermatophyta</taxon>
        <taxon>Magnoliopsida</taxon>
        <taxon>eudicotyledons</taxon>
        <taxon>Gunneridae</taxon>
        <taxon>Pentapetalae</taxon>
        <taxon>asterids</taxon>
        <taxon>lamiids</taxon>
        <taxon>Solanales</taxon>
        <taxon>Solanaceae</taxon>
        <taxon>Nicotianoideae</taxon>
        <taxon>Nicotianeae</taxon>
        <taxon>Nicotiana</taxon>
    </lineage>
</organism>
<accession>A0A1U7YZL6</accession>
<dbReference type="AlphaFoldDB" id="A0A1U7YZL6"/>
<dbReference type="PANTHER" id="PTHR46148:SF60">
    <property type="entry name" value="CHROMO DOMAIN-CONTAINING PROTEIN"/>
    <property type="match status" value="1"/>
</dbReference>
<keyword evidence="3" id="KW-1185">Reference proteome</keyword>
<reference evidence="4" key="2">
    <citation type="submission" date="2025-08" db="UniProtKB">
        <authorList>
            <consortium name="RefSeq"/>
        </authorList>
    </citation>
    <scope>IDENTIFICATION</scope>
    <source>
        <tissue evidence="4">Leaf</tissue>
    </source>
</reference>
<feature type="domain" description="Tf2-1-like SH3-like" evidence="2">
    <location>
        <begin position="3"/>
        <end position="68"/>
    </location>
</feature>
<dbReference type="SUPFAM" id="SSF54160">
    <property type="entry name" value="Chromo domain-like"/>
    <property type="match status" value="1"/>
</dbReference>